<dbReference type="Gene3D" id="3.30.9.10">
    <property type="entry name" value="D-Amino Acid Oxidase, subunit A, domain 2"/>
    <property type="match status" value="1"/>
</dbReference>
<evidence type="ECO:0000259" key="2">
    <source>
        <dbReference type="Pfam" id="PF01266"/>
    </source>
</evidence>
<protein>
    <submittedName>
        <fullName evidence="3">Gamma-glutamylputrescine oxidoreductase</fullName>
    </submittedName>
</protein>
<dbReference type="RefSeq" id="WP_036740308.1">
    <property type="nucleotide sequence ID" value="NZ_FOJO01000008.1"/>
</dbReference>
<dbReference type="PANTHER" id="PTHR13847">
    <property type="entry name" value="SARCOSINE DEHYDROGENASE-RELATED"/>
    <property type="match status" value="1"/>
</dbReference>
<dbReference type="EMBL" id="JRKN01000009">
    <property type="protein sequence ID" value="KGJ04776.1"/>
    <property type="molecule type" value="Genomic_DNA"/>
</dbReference>
<dbReference type="eggNOG" id="COG0665">
    <property type="taxonomic scope" value="Bacteria"/>
</dbReference>
<feature type="domain" description="FAD dependent oxidoreductase" evidence="2">
    <location>
        <begin position="40"/>
        <end position="390"/>
    </location>
</feature>
<dbReference type="AlphaFoldDB" id="A0A099F3G9"/>
<reference evidence="3 4" key="1">
    <citation type="submission" date="2014-09" db="EMBL/GenBank/DDBJ databases">
        <authorList>
            <person name="McGinnis J.M."/>
            <person name="Wolfgang W.J."/>
        </authorList>
    </citation>
    <scope>NUCLEOTIDE SEQUENCE [LARGE SCALE GENOMIC DNA]</scope>
    <source>
        <strain evidence="3 4">JCM 14014</strain>
    </source>
</reference>
<sequence>MMNAMRHPYAGTGDHTGSYYAASANAAPLRPELQGAHDTDIAVLGAGFSGLSTALHLAEKGHRVTLIEGARIGWGASGRNGGQIVNGLNASLQTIARRYGQDTARFVAGLVMEGGDIIRERVATYGIQCDLKPGNLFAALTDAHMREIEARWKLWRGYGIDSQEMLTAGQMRDHVATDRYAGGMIDHRGGHMHPLNLALGEAAAFESLGGTIFEMSPVTWVETEGPRPGLRTARGEIRAKTLVLCGNAYLGDVVPTLERRIMPVSTQIMATEPLGDLAARLMPSDICVEDVRYILDYYRMSADGRLLFGGGTVYGGADPRDIKAKLWKNMIKVFPQLAETRIDYAWSGNFALSFSRVPQMGRIGANTYFAHGYSGHGVTGTHTFGRILSEAISGDTGRFDVFAGLPWIPFPGGRTFRVPYSVMGSWWYGLRDRLGI</sequence>
<dbReference type="GO" id="GO:0005737">
    <property type="term" value="C:cytoplasm"/>
    <property type="evidence" value="ECO:0007669"/>
    <property type="project" value="TreeGrafter"/>
</dbReference>
<keyword evidence="1" id="KW-0560">Oxidoreductase</keyword>
<dbReference type="PANTHER" id="PTHR13847:SF281">
    <property type="entry name" value="FAD DEPENDENT OXIDOREDUCTASE DOMAIN-CONTAINING PROTEIN"/>
    <property type="match status" value="1"/>
</dbReference>
<evidence type="ECO:0000313" key="4">
    <source>
        <dbReference type="Proteomes" id="UP000029846"/>
    </source>
</evidence>
<gene>
    <name evidence="3" type="ORF">IT41_08920</name>
</gene>
<proteinExistence type="predicted"/>
<keyword evidence="4" id="KW-1185">Reference proteome</keyword>
<dbReference type="SUPFAM" id="SSF51905">
    <property type="entry name" value="FAD/NAD(P)-binding domain"/>
    <property type="match status" value="1"/>
</dbReference>
<comment type="caution">
    <text evidence="3">The sequence shown here is derived from an EMBL/GenBank/DDBJ whole genome shotgun (WGS) entry which is preliminary data.</text>
</comment>
<organism evidence="3 4">
    <name type="scientific">Paracoccus halophilus</name>
    <dbReference type="NCBI Taxonomy" id="376733"/>
    <lineage>
        <taxon>Bacteria</taxon>
        <taxon>Pseudomonadati</taxon>
        <taxon>Pseudomonadota</taxon>
        <taxon>Alphaproteobacteria</taxon>
        <taxon>Rhodobacterales</taxon>
        <taxon>Paracoccaceae</taxon>
        <taxon>Paracoccus</taxon>
    </lineage>
</organism>
<accession>A0A099F3G9</accession>
<dbReference type="Gene3D" id="3.50.50.60">
    <property type="entry name" value="FAD/NAD(P)-binding domain"/>
    <property type="match status" value="1"/>
</dbReference>
<reference evidence="3 4" key="2">
    <citation type="submission" date="2014-10" db="EMBL/GenBank/DDBJ databases">
        <title>Paracoccus sanguinis sp. nov., isolated from clinical specimens of New York State patients.</title>
        <authorList>
            <person name="Mingle L.A."/>
            <person name="Cole J.A."/>
            <person name="Lapierre P."/>
            <person name="Musser K.A."/>
        </authorList>
    </citation>
    <scope>NUCLEOTIDE SEQUENCE [LARGE SCALE GENOMIC DNA]</scope>
    <source>
        <strain evidence="3 4">JCM 14014</strain>
    </source>
</reference>
<name>A0A099F3G9_9RHOB</name>
<dbReference type="STRING" id="376733.SAMN04487972_10867"/>
<dbReference type="InterPro" id="IPR006076">
    <property type="entry name" value="FAD-dep_OxRdtase"/>
</dbReference>
<dbReference type="PRINTS" id="PR00411">
    <property type="entry name" value="PNDRDTASEI"/>
</dbReference>
<dbReference type="Proteomes" id="UP000029846">
    <property type="component" value="Unassembled WGS sequence"/>
</dbReference>
<evidence type="ECO:0000313" key="3">
    <source>
        <dbReference type="EMBL" id="KGJ04776.1"/>
    </source>
</evidence>
<dbReference type="GO" id="GO:0016491">
    <property type="term" value="F:oxidoreductase activity"/>
    <property type="evidence" value="ECO:0007669"/>
    <property type="project" value="UniProtKB-KW"/>
</dbReference>
<evidence type="ECO:0000256" key="1">
    <source>
        <dbReference type="ARBA" id="ARBA00023002"/>
    </source>
</evidence>
<dbReference type="InterPro" id="IPR036188">
    <property type="entry name" value="FAD/NAD-bd_sf"/>
</dbReference>
<dbReference type="Pfam" id="PF01266">
    <property type="entry name" value="DAO"/>
    <property type="match status" value="1"/>
</dbReference>